<keyword evidence="2" id="KW-1185">Reference proteome</keyword>
<accession>A0A9D4LVN8</accession>
<proteinExistence type="predicted"/>
<dbReference type="EMBL" id="JAIWYP010000002">
    <property type="protein sequence ID" value="KAH3864876.1"/>
    <property type="molecule type" value="Genomic_DNA"/>
</dbReference>
<evidence type="ECO:0000313" key="2">
    <source>
        <dbReference type="Proteomes" id="UP000828390"/>
    </source>
</evidence>
<protein>
    <submittedName>
        <fullName evidence="1">Uncharacterized protein</fullName>
    </submittedName>
</protein>
<reference evidence="1" key="2">
    <citation type="submission" date="2020-11" db="EMBL/GenBank/DDBJ databases">
        <authorList>
            <person name="McCartney M.A."/>
            <person name="Auch B."/>
            <person name="Kono T."/>
            <person name="Mallez S."/>
            <person name="Becker A."/>
            <person name="Gohl D.M."/>
            <person name="Silverstein K.A.T."/>
            <person name="Koren S."/>
            <person name="Bechman K.B."/>
            <person name="Herman A."/>
            <person name="Abrahante J.E."/>
            <person name="Garbe J."/>
        </authorList>
    </citation>
    <scope>NUCLEOTIDE SEQUENCE</scope>
    <source>
        <strain evidence="1">Duluth1</strain>
        <tissue evidence="1">Whole animal</tissue>
    </source>
</reference>
<dbReference type="AlphaFoldDB" id="A0A9D4LVN8"/>
<organism evidence="1 2">
    <name type="scientific">Dreissena polymorpha</name>
    <name type="common">Zebra mussel</name>
    <name type="synonym">Mytilus polymorpha</name>
    <dbReference type="NCBI Taxonomy" id="45954"/>
    <lineage>
        <taxon>Eukaryota</taxon>
        <taxon>Metazoa</taxon>
        <taxon>Spiralia</taxon>
        <taxon>Lophotrochozoa</taxon>
        <taxon>Mollusca</taxon>
        <taxon>Bivalvia</taxon>
        <taxon>Autobranchia</taxon>
        <taxon>Heteroconchia</taxon>
        <taxon>Euheterodonta</taxon>
        <taxon>Imparidentia</taxon>
        <taxon>Neoheterodontei</taxon>
        <taxon>Myida</taxon>
        <taxon>Dreissenoidea</taxon>
        <taxon>Dreissenidae</taxon>
        <taxon>Dreissena</taxon>
    </lineage>
</organism>
<dbReference type="Proteomes" id="UP000828390">
    <property type="component" value="Unassembled WGS sequence"/>
</dbReference>
<sequence>MITSGIGLNIISANTPIFSTTTYTSGSSTILDTTSGSVSIGTVTFTNADCATTTSITMNSNSYFTFVDNRNGTGLCCAAPSGKTRLLEYV</sequence>
<reference evidence="1" key="1">
    <citation type="journal article" date="2019" name="bioRxiv">
        <title>The Genome of the Zebra Mussel, Dreissena polymorpha: A Resource for Invasive Species Research.</title>
        <authorList>
            <person name="McCartney M.A."/>
            <person name="Auch B."/>
            <person name="Kono T."/>
            <person name="Mallez S."/>
            <person name="Zhang Y."/>
            <person name="Obille A."/>
            <person name="Becker A."/>
            <person name="Abrahante J.E."/>
            <person name="Garbe J."/>
            <person name="Badalamenti J.P."/>
            <person name="Herman A."/>
            <person name="Mangelson H."/>
            <person name="Liachko I."/>
            <person name="Sullivan S."/>
            <person name="Sone E.D."/>
            <person name="Koren S."/>
            <person name="Silverstein K.A.T."/>
            <person name="Beckman K.B."/>
            <person name="Gohl D.M."/>
        </authorList>
    </citation>
    <scope>NUCLEOTIDE SEQUENCE</scope>
    <source>
        <strain evidence="1">Duluth1</strain>
        <tissue evidence="1">Whole animal</tissue>
    </source>
</reference>
<evidence type="ECO:0000313" key="1">
    <source>
        <dbReference type="EMBL" id="KAH3864876.1"/>
    </source>
</evidence>
<gene>
    <name evidence="1" type="ORF">DPMN_027907</name>
</gene>
<comment type="caution">
    <text evidence="1">The sequence shown here is derived from an EMBL/GenBank/DDBJ whole genome shotgun (WGS) entry which is preliminary data.</text>
</comment>
<name>A0A9D4LVN8_DREPO</name>